<organism evidence="3 4">
    <name type="scientific">Bacteroides graminisolvens DSM 19988 = JCM 15093</name>
    <dbReference type="NCBI Taxonomy" id="1121097"/>
    <lineage>
        <taxon>Bacteria</taxon>
        <taxon>Pseudomonadati</taxon>
        <taxon>Bacteroidota</taxon>
        <taxon>Bacteroidia</taxon>
        <taxon>Bacteroidales</taxon>
        <taxon>Bacteroidaceae</taxon>
        <taxon>Bacteroides</taxon>
    </lineage>
</organism>
<dbReference type="Gene3D" id="3.30.1330.60">
    <property type="entry name" value="OmpA-like domain"/>
    <property type="match status" value="1"/>
</dbReference>
<dbReference type="SUPFAM" id="SSF103088">
    <property type="entry name" value="OmpA-like"/>
    <property type="match status" value="1"/>
</dbReference>
<dbReference type="EMBL" id="BAJS01000009">
    <property type="protein sequence ID" value="GAK36734.1"/>
    <property type="molecule type" value="Genomic_DNA"/>
</dbReference>
<gene>
    <name evidence="3" type="ORF">JCM15093_1921</name>
</gene>
<evidence type="ECO:0000313" key="4">
    <source>
        <dbReference type="Proteomes" id="UP000027601"/>
    </source>
</evidence>
<dbReference type="Pfam" id="PF00691">
    <property type="entry name" value="OmpA"/>
    <property type="match status" value="1"/>
</dbReference>
<dbReference type="PANTHER" id="PTHR30329">
    <property type="entry name" value="STATOR ELEMENT OF FLAGELLAR MOTOR COMPLEX"/>
    <property type="match status" value="1"/>
</dbReference>
<dbReference type="eggNOG" id="COG2885">
    <property type="taxonomic scope" value="Bacteria"/>
</dbReference>
<dbReference type="Proteomes" id="UP000027601">
    <property type="component" value="Unassembled WGS sequence"/>
</dbReference>
<dbReference type="GO" id="GO:0016020">
    <property type="term" value="C:membrane"/>
    <property type="evidence" value="ECO:0007669"/>
    <property type="project" value="UniProtKB-UniRule"/>
</dbReference>
<dbReference type="PROSITE" id="PS51123">
    <property type="entry name" value="OMPA_2"/>
    <property type="match status" value="1"/>
</dbReference>
<dbReference type="PANTHER" id="PTHR30329:SF21">
    <property type="entry name" value="LIPOPROTEIN YIAD-RELATED"/>
    <property type="match status" value="1"/>
</dbReference>
<dbReference type="RefSeq" id="WP_024996572.1">
    <property type="nucleotide sequence ID" value="NZ_ATZI01000009.1"/>
</dbReference>
<reference evidence="3 4" key="1">
    <citation type="journal article" date="2015" name="Microbes Environ.">
        <title>Distribution and evolution of nitrogen fixation genes in the phylum bacteroidetes.</title>
        <authorList>
            <person name="Inoue J."/>
            <person name="Oshima K."/>
            <person name="Suda W."/>
            <person name="Sakamoto M."/>
            <person name="Iino T."/>
            <person name="Noda S."/>
            <person name="Hongoh Y."/>
            <person name="Hattori M."/>
            <person name="Ohkuma M."/>
        </authorList>
    </citation>
    <scope>NUCLEOTIDE SEQUENCE [LARGE SCALE GENOMIC DNA]</scope>
    <source>
        <strain evidence="3 4">JCM 15093</strain>
    </source>
</reference>
<dbReference type="InterPro" id="IPR006665">
    <property type="entry name" value="OmpA-like"/>
</dbReference>
<dbReference type="InterPro" id="IPR036737">
    <property type="entry name" value="OmpA-like_sf"/>
</dbReference>
<evidence type="ECO:0000259" key="2">
    <source>
        <dbReference type="PROSITE" id="PS51123"/>
    </source>
</evidence>
<comment type="caution">
    <text evidence="3">The sequence shown here is derived from an EMBL/GenBank/DDBJ whole genome shotgun (WGS) entry which is preliminary data.</text>
</comment>
<dbReference type="STRING" id="1121097.GCA_000428125_02274"/>
<dbReference type="InterPro" id="IPR050330">
    <property type="entry name" value="Bact_OuterMem_StrucFunc"/>
</dbReference>
<evidence type="ECO:0000313" key="3">
    <source>
        <dbReference type="EMBL" id="GAK36734.1"/>
    </source>
</evidence>
<name>A0A069D947_9BACE</name>
<keyword evidence="1" id="KW-0472">Membrane</keyword>
<keyword evidence="4" id="KW-1185">Reference proteome</keyword>
<dbReference type="OrthoDB" id="1047776at2"/>
<protein>
    <recommendedName>
        <fullName evidence="2">OmpA-like domain-containing protein</fullName>
    </recommendedName>
</protein>
<sequence length="381" mass="42217">MKKNFLFVFLLTIPFLGMNSQSLLDGNGTRDNWSLGVRGGAVTPFKHSAFVKNMRPAMGVELSKQLTPVFGLGVEGMGYMNVSESKTAFDASNVSLLGKVNLMNLLGGYPGEPRTFEMEGVLGTGWMHSFVNGDGDDNSWSTKVGMNFNFNLGEAKAWTFALKPGLVYDMDGDFNAHKSRFNANNAQVELTAGLIYHFKNSNGKRYFGHAKPYNQAEIDALNGDINDLRSNLNAERNQQASLHSKNRELSVLLDECLNKKPVIQQVIETSSTRMLESVVSFRQGKSTIDNSQLPNVERIGMYMKRHNEAKVVIKGFASPEGALELNERLALARAYAVKNMLIKKYGISSERILAQGEGVGNMYSDPDWNRVSICTIKEESK</sequence>
<dbReference type="AlphaFoldDB" id="A0A069D947"/>
<evidence type="ECO:0000256" key="1">
    <source>
        <dbReference type="PROSITE-ProRule" id="PRU00473"/>
    </source>
</evidence>
<dbReference type="CDD" id="cd07185">
    <property type="entry name" value="OmpA_C-like"/>
    <property type="match status" value="1"/>
</dbReference>
<accession>A0A069D947</accession>
<proteinExistence type="predicted"/>
<feature type="domain" description="OmpA-like" evidence="2">
    <location>
        <begin position="268"/>
        <end position="381"/>
    </location>
</feature>